<feature type="non-terminal residue" evidence="1">
    <location>
        <position position="34"/>
    </location>
</feature>
<protein>
    <submittedName>
        <fullName evidence="1">Uncharacterized protein</fullName>
    </submittedName>
</protein>
<evidence type="ECO:0000313" key="1">
    <source>
        <dbReference type="EMBL" id="CAF4864623.1"/>
    </source>
</evidence>
<dbReference type="EMBL" id="CAJOBJ010165964">
    <property type="protein sequence ID" value="CAF4864623.1"/>
    <property type="molecule type" value="Genomic_DNA"/>
</dbReference>
<proteinExistence type="predicted"/>
<comment type="caution">
    <text evidence="1">The sequence shown here is derived from an EMBL/GenBank/DDBJ whole genome shotgun (WGS) entry which is preliminary data.</text>
</comment>
<dbReference type="AlphaFoldDB" id="A0A8S3BVB5"/>
<accession>A0A8S3BVB5</accession>
<reference evidence="1" key="1">
    <citation type="submission" date="2021-02" db="EMBL/GenBank/DDBJ databases">
        <authorList>
            <person name="Nowell W R."/>
        </authorList>
    </citation>
    <scope>NUCLEOTIDE SEQUENCE</scope>
</reference>
<sequence length="34" mass="3923">MTIDDWIETLGETDQAKQLYRAVARTILCVEPNE</sequence>
<dbReference type="Proteomes" id="UP000681720">
    <property type="component" value="Unassembled WGS sequence"/>
</dbReference>
<name>A0A8S3BVB5_9BILA</name>
<gene>
    <name evidence="1" type="ORF">GIL414_LOCUS50063</name>
</gene>
<organism evidence="1 2">
    <name type="scientific">Rotaria magnacalcarata</name>
    <dbReference type="NCBI Taxonomy" id="392030"/>
    <lineage>
        <taxon>Eukaryota</taxon>
        <taxon>Metazoa</taxon>
        <taxon>Spiralia</taxon>
        <taxon>Gnathifera</taxon>
        <taxon>Rotifera</taxon>
        <taxon>Eurotatoria</taxon>
        <taxon>Bdelloidea</taxon>
        <taxon>Philodinida</taxon>
        <taxon>Philodinidae</taxon>
        <taxon>Rotaria</taxon>
    </lineage>
</organism>
<evidence type="ECO:0000313" key="2">
    <source>
        <dbReference type="Proteomes" id="UP000681720"/>
    </source>
</evidence>